<reference evidence="3 4" key="1">
    <citation type="submission" date="2017-05" db="EMBL/GenBank/DDBJ databases">
        <title>Complete and WGS of Bordetella genogroups.</title>
        <authorList>
            <person name="Spilker T."/>
            <person name="LiPuma J."/>
        </authorList>
    </citation>
    <scope>NUCLEOTIDE SEQUENCE [LARGE SCALE GENOMIC DNA]</scope>
    <source>
        <strain evidence="3 4">AU9919</strain>
    </source>
</reference>
<evidence type="ECO:0000313" key="3">
    <source>
        <dbReference type="EMBL" id="OZI56643.1"/>
    </source>
</evidence>
<evidence type="ECO:0000259" key="2">
    <source>
        <dbReference type="Pfam" id="PF00857"/>
    </source>
</evidence>
<dbReference type="AlphaFoldDB" id="A0A261U706"/>
<dbReference type="Gene3D" id="3.40.50.850">
    <property type="entry name" value="Isochorismatase-like"/>
    <property type="match status" value="1"/>
</dbReference>
<keyword evidence="1" id="KW-0378">Hydrolase</keyword>
<dbReference type="RefSeq" id="WP_094838199.1">
    <property type="nucleotide sequence ID" value="NZ_NEVQ01000013.1"/>
</dbReference>
<dbReference type="Pfam" id="PF00857">
    <property type="entry name" value="Isochorismatase"/>
    <property type="match status" value="1"/>
</dbReference>
<dbReference type="PANTHER" id="PTHR43540">
    <property type="entry name" value="PEROXYUREIDOACRYLATE/UREIDOACRYLATE AMIDOHYDROLASE-RELATED"/>
    <property type="match status" value="1"/>
</dbReference>
<dbReference type="InterPro" id="IPR000868">
    <property type="entry name" value="Isochorismatase-like_dom"/>
</dbReference>
<keyword evidence="4" id="KW-1185">Reference proteome</keyword>
<accession>A0A261U706</accession>
<dbReference type="EMBL" id="NEVQ01000013">
    <property type="protein sequence ID" value="OZI56643.1"/>
    <property type="molecule type" value="Genomic_DNA"/>
</dbReference>
<dbReference type="InterPro" id="IPR050272">
    <property type="entry name" value="Isochorismatase-like_hydrls"/>
</dbReference>
<feature type="domain" description="Isochorismatase-like" evidence="2">
    <location>
        <begin position="6"/>
        <end position="192"/>
    </location>
</feature>
<name>A0A261U706_9BORD</name>
<dbReference type="GO" id="GO:0016787">
    <property type="term" value="F:hydrolase activity"/>
    <property type="evidence" value="ECO:0007669"/>
    <property type="project" value="UniProtKB-KW"/>
</dbReference>
<evidence type="ECO:0000256" key="1">
    <source>
        <dbReference type="ARBA" id="ARBA00022801"/>
    </source>
</evidence>
<protein>
    <submittedName>
        <fullName evidence="3">Isochorismatase</fullName>
    </submittedName>
</protein>
<comment type="caution">
    <text evidence="3">The sequence shown here is derived from an EMBL/GenBank/DDBJ whole genome shotgun (WGS) entry which is preliminary data.</text>
</comment>
<dbReference type="CDD" id="cd00431">
    <property type="entry name" value="cysteine_hydrolases"/>
    <property type="match status" value="1"/>
</dbReference>
<proteinExistence type="predicted"/>
<dbReference type="SUPFAM" id="SSF52499">
    <property type="entry name" value="Isochorismatase-like hydrolases"/>
    <property type="match status" value="1"/>
</dbReference>
<organism evidence="3 4">
    <name type="scientific">Bordetella genomosp. 4</name>
    <dbReference type="NCBI Taxonomy" id="463044"/>
    <lineage>
        <taxon>Bacteria</taxon>
        <taxon>Pseudomonadati</taxon>
        <taxon>Pseudomonadota</taxon>
        <taxon>Betaproteobacteria</taxon>
        <taxon>Burkholderiales</taxon>
        <taxon>Alcaligenaceae</taxon>
        <taxon>Bordetella</taxon>
    </lineage>
</organism>
<dbReference type="PANTHER" id="PTHR43540:SF1">
    <property type="entry name" value="ISOCHORISMATASE HYDROLASE"/>
    <property type="match status" value="1"/>
</dbReference>
<sequence>MSRVPTALLALHYQNEVLHPDGLIRVGIADDEVRTALIERAAALLAEARRRGWLIVHVRIAFRPDYADMPRNIPIFLRTEALGAVKDGEWGAEFYPSLAPQSSQREFAVKHTSISAFRGTPLDQLLRSHGIVRVVAAGVATHSVVEGTVREAAESGYEVTVVADACAAAQRATHEAALASMALMAQVTTVQELIASA</sequence>
<gene>
    <name evidence="3" type="ORF">CAL20_14630</name>
</gene>
<dbReference type="InterPro" id="IPR036380">
    <property type="entry name" value="Isochorismatase-like_sf"/>
</dbReference>
<dbReference type="Proteomes" id="UP000216885">
    <property type="component" value="Unassembled WGS sequence"/>
</dbReference>
<evidence type="ECO:0000313" key="4">
    <source>
        <dbReference type="Proteomes" id="UP000216885"/>
    </source>
</evidence>